<dbReference type="InterPro" id="IPR029044">
    <property type="entry name" value="Nucleotide-diphossugar_trans"/>
</dbReference>
<evidence type="ECO:0000313" key="2">
    <source>
        <dbReference type="EMBL" id="HGG02125.1"/>
    </source>
</evidence>
<dbReference type="InterPro" id="IPR050834">
    <property type="entry name" value="Glycosyltransf_2"/>
</dbReference>
<dbReference type="Pfam" id="PF00535">
    <property type="entry name" value="Glycos_transf_2"/>
    <property type="match status" value="1"/>
</dbReference>
<comment type="caution">
    <text evidence="2">The sequence shown here is derived from an EMBL/GenBank/DDBJ whole genome shotgun (WGS) entry which is preliminary data.</text>
</comment>
<dbReference type="SUPFAM" id="SSF53448">
    <property type="entry name" value="Nucleotide-diphospho-sugar transferases"/>
    <property type="match status" value="1"/>
</dbReference>
<dbReference type="PANTHER" id="PTHR43685:SF11">
    <property type="entry name" value="GLYCOSYLTRANSFERASE TAGX-RELATED"/>
    <property type="match status" value="1"/>
</dbReference>
<dbReference type="PANTHER" id="PTHR43685">
    <property type="entry name" value="GLYCOSYLTRANSFERASE"/>
    <property type="match status" value="1"/>
</dbReference>
<dbReference type="InterPro" id="IPR001173">
    <property type="entry name" value="Glyco_trans_2-like"/>
</dbReference>
<organism evidence="2">
    <name type="scientific">Planktothricoides sp. SpSt-374</name>
    <dbReference type="NCBI Taxonomy" id="2282167"/>
    <lineage>
        <taxon>Bacteria</taxon>
        <taxon>Bacillati</taxon>
        <taxon>Cyanobacteriota</taxon>
        <taxon>Cyanophyceae</taxon>
        <taxon>Oscillatoriophycideae</taxon>
        <taxon>Oscillatoriales</taxon>
        <taxon>Oscillatoriaceae</taxon>
        <taxon>Planktothricoides</taxon>
    </lineage>
</organism>
<dbReference type="CDD" id="cd00761">
    <property type="entry name" value="Glyco_tranf_GTA_type"/>
    <property type="match status" value="1"/>
</dbReference>
<reference evidence="2" key="1">
    <citation type="journal article" date="2020" name="mSystems">
        <title>Genome- and Community-Level Interaction Insights into Carbon Utilization and Element Cycling Functions of Hydrothermarchaeota in Hydrothermal Sediment.</title>
        <authorList>
            <person name="Zhou Z."/>
            <person name="Liu Y."/>
            <person name="Xu W."/>
            <person name="Pan J."/>
            <person name="Luo Z.H."/>
            <person name="Li M."/>
        </authorList>
    </citation>
    <scope>NUCLEOTIDE SEQUENCE [LARGE SCALE GENOMIC DNA]</scope>
    <source>
        <strain evidence="2">SpSt-374</strain>
    </source>
</reference>
<accession>A0A7C3ZLW8</accession>
<gene>
    <name evidence="2" type="ORF">ENR15_16140</name>
</gene>
<name>A0A7C3ZLW8_9CYAN</name>
<evidence type="ECO:0000259" key="1">
    <source>
        <dbReference type="Pfam" id="PF00535"/>
    </source>
</evidence>
<dbReference type="EMBL" id="DSPX01000165">
    <property type="protein sequence ID" value="HGG02125.1"/>
    <property type="molecule type" value="Genomic_DNA"/>
</dbReference>
<sequence length="345" mass="39862">MTPAVSIIIPTLNRIQLLRETLDSVRAQTFTAWEAMVVDDGSEDGTAQMLQDLSQLDPRIKHIQRRRQNSGASACRNEGTDFSQGEYIIYLDSDDCLAPKALENRWREMEQHRELDFGVFPCIIFRDRPGDAPYLWNADTGGDDIDRFLAIMDPPWQTTSPIWRRSAVAKIGGWDENTPSLQDWEFHIRAIIAGLNYQRFSPPDCYWRMPRQESISFQSKTAAHLESREKLFANIHRCLLEGGLLTDRRRHLLAGMYLWLAEAWIARDNPRDALAVWQIAHEKQLVPQPFYGSGIWYLQAIARKPPEKMAKFMRKTLEMTWPEGMVVVWSKTFKQIPVAPELMPS</sequence>
<dbReference type="GO" id="GO:0016740">
    <property type="term" value="F:transferase activity"/>
    <property type="evidence" value="ECO:0007669"/>
    <property type="project" value="UniProtKB-KW"/>
</dbReference>
<dbReference type="Gene3D" id="3.90.550.10">
    <property type="entry name" value="Spore Coat Polysaccharide Biosynthesis Protein SpsA, Chain A"/>
    <property type="match status" value="1"/>
</dbReference>
<dbReference type="AlphaFoldDB" id="A0A7C3ZLW8"/>
<feature type="domain" description="Glycosyltransferase 2-like" evidence="1">
    <location>
        <begin position="6"/>
        <end position="114"/>
    </location>
</feature>
<proteinExistence type="predicted"/>
<protein>
    <submittedName>
        <fullName evidence="2">Glycosyltransferase family 2 protein</fullName>
    </submittedName>
</protein>
<keyword evidence="2" id="KW-0808">Transferase</keyword>